<name>A0AAE0ZEX8_9GAST</name>
<accession>A0AAE0ZEX8</accession>
<reference evidence="1" key="1">
    <citation type="journal article" date="2023" name="G3 (Bethesda)">
        <title>A reference genome for the long-term kleptoplast-retaining sea slug Elysia crispata morphotype clarki.</title>
        <authorList>
            <person name="Eastman K.E."/>
            <person name="Pendleton A.L."/>
            <person name="Shaikh M.A."/>
            <person name="Suttiyut T."/>
            <person name="Ogas R."/>
            <person name="Tomko P."/>
            <person name="Gavelis G."/>
            <person name="Widhalm J.R."/>
            <person name="Wisecaver J.H."/>
        </authorList>
    </citation>
    <scope>NUCLEOTIDE SEQUENCE</scope>
    <source>
        <strain evidence="1">ECLA1</strain>
    </source>
</reference>
<evidence type="ECO:0000313" key="2">
    <source>
        <dbReference type="Proteomes" id="UP001283361"/>
    </source>
</evidence>
<dbReference type="AlphaFoldDB" id="A0AAE0ZEX8"/>
<keyword evidence="2" id="KW-1185">Reference proteome</keyword>
<comment type="caution">
    <text evidence="1">The sequence shown here is derived from an EMBL/GenBank/DDBJ whole genome shotgun (WGS) entry which is preliminary data.</text>
</comment>
<dbReference type="EMBL" id="JAWDGP010004066">
    <property type="protein sequence ID" value="KAK3768139.1"/>
    <property type="molecule type" value="Genomic_DNA"/>
</dbReference>
<protein>
    <submittedName>
        <fullName evidence="1">Uncharacterized protein</fullName>
    </submittedName>
</protein>
<dbReference type="Proteomes" id="UP001283361">
    <property type="component" value="Unassembled WGS sequence"/>
</dbReference>
<sequence length="260" mass="28388">MYVSTCVVEGVWGWGCKQFDDGPLTVAVTSVNQKQSGDLTTGLDSTEEEGIASCWLVKFAQCLLDNSRQNRRRLGPVSDVWLQVVDLSLLLSLPGPGAARPGLQQLADPAAMDSPSVTGTRNSRTLGGLLGRLRDEEMNTLDFPFAACLTHVCVCRADSNVVTSFYNAIDQANNCVVISTNYLEYVDELRVPHTQPPHLAIKNVAIVFSEELDTNLCMPRCLVHRQHDSEAFSDAVNIHRVADDKTIGKVLWSSRAGLGL</sequence>
<organism evidence="1 2">
    <name type="scientific">Elysia crispata</name>
    <name type="common">lettuce slug</name>
    <dbReference type="NCBI Taxonomy" id="231223"/>
    <lineage>
        <taxon>Eukaryota</taxon>
        <taxon>Metazoa</taxon>
        <taxon>Spiralia</taxon>
        <taxon>Lophotrochozoa</taxon>
        <taxon>Mollusca</taxon>
        <taxon>Gastropoda</taxon>
        <taxon>Heterobranchia</taxon>
        <taxon>Euthyneura</taxon>
        <taxon>Panpulmonata</taxon>
        <taxon>Sacoglossa</taxon>
        <taxon>Placobranchoidea</taxon>
        <taxon>Plakobranchidae</taxon>
        <taxon>Elysia</taxon>
    </lineage>
</organism>
<evidence type="ECO:0000313" key="1">
    <source>
        <dbReference type="EMBL" id="KAK3768139.1"/>
    </source>
</evidence>
<proteinExistence type="predicted"/>
<gene>
    <name evidence="1" type="ORF">RRG08_010809</name>
</gene>